<dbReference type="PROSITE" id="PS00065">
    <property type="entry name" value="D_2_HYDROXYACID_DH_1"/>
    <property type="match status" value="1"/>
</dbReference>
<comment type="caution">
    <text evidence="5">The sequence shown here is derived from an EMBL/GenBank/DDBJ whole genome shotgun (WGS) entry which is preliminary data.</text>
</comment>
<evidence type="ECO:0000256" key="3">
    <source>
        <dbReference type="ARBA" id="ARBA00023027"/>
    </source>
</evidence>
<dbReference type="Proteomes" id="UP000229554">
    <property type="component" value="Unassembled WGS sequence"/>
</dbReference>
<dbReference type="InterPro" id="IPR058205">
    <property type="entry name" value="D-LDH-like"/>
</dbReference>
<proteinExistence type="inferred from homology"/>
<evidence type="ECO:0000256" key="2">
    <source>
        <dbReference type="ARBA" id="ARBA00023002"/>
    </source>
</evidence>
<dbReference type="SUPFAM" id="SSF51735">
    <property type="entry name" value="NAD(P)-binding Rossmann-fold domains"/>
    <property type="match status" value="1"/>
</dbReference>
<sequence length="250" mass="27869">MNSILSSMRIAFFETEPWEKRYFTKHLANHTLSFFSEPLRCENAQRAIGADALSVFIYSKLDAETLAQLPSVHTITTRSTGMDHIDTGFCNDHKIRVFNVPTYGVNTVAEHAFALILALSRKIPESMERTKKSNFSNEGLMGFELHGKTLGILGMGNIGVRVSEIARGFGMNVLAFNRSPKDVPNVIFVPMEHVLQKADIITIHLSLTPETHHLINKNNVSLMKKGAFLINTARGPIVETEALVYALQND</sequence>
<protein>
    <submittedName>
        <fullName evidence="5">Hydroxyacid dehydrogenase</fullName>
    </submittedName>
</protein>
<keyword evidence="3" id="KW-0520">NAD</keyword>
<dbReference type="GO" id="GO:0008720">
    <property type="term" value="F:D-lactate dehydrogenase (NAD+) activity"/>
    <property type="evidence" value="ECO:0007669"/>
    <property type="project" value="TreeGrafter"/>
</dbReference>
<dbReference type="SUPFAM" id="SSF52283">
    <property type="entry name" value="Formate/glycerate dehydrogenase catalytic domain-like"/>
    <property type="match status" value="1"/>
</dbReference>
<feature type="domain" description="D-isomer specific 2-hydroxyacid dehydrogenase NAD-binding" evidence="4">
    <location>
        <begin position="113"/>
        <end position="249"/>
    </location>
</feature>
<dbReference type="PANTHER" id="PTHR43026">
    <property type="entry name" value="2-HYDROXYACID DEHYDROGENASE HOMOLOG 1-RELATED"/>
    <property type="match status" value="1"/>
</dbReference>
<gene>
    <name evidence="5" type="ORF">COU88_03520</name>
</gene>
<dbReference type="GO" id="GO:0051287">
    <property type="term" value="F:NAD binding"/>
    <property type="evidence" value="ECO:0007669"/>
    <property type="project" value="InterPro"/>
</dbReference>
<dbReference type="AlphaFoldDB" id="A0A2M8KS31"/>
<keyword evidence="2" id="KW-0560">Oxidoreductase</keyword>
<dbReference type="InterPro" id="IPR029753">
    <property type="entry name" value="D-isomer_DH_CS"/>
</dbReference>
<feature type="non-terminal residue" evidence="5">
    <location>
        <position position="250"/>
    </location>
</feature>
<dbReference type="InterPro" id="IPR029752">
    <property type="entry name" value="D-isomer_DH_CS1"/>
</dbReference>
<dbReference type="Gene3D" id="3.40.50.720">
    <property type="entry name" value="NAD(P)-binding Rossmann-like Domain"/>
    <property type="match status" value="2"/>
</dbReference>
<reference evidence="6" key="1">
    <citation type="submission" date="2017-09" db="EMBL/GenBank/DDBJ databases">
        <title>Depth-based differentiation of microbial function through sediment-hosted aquifers and enrichment of novel symbionts in the deep terrestrial subsurface.</title>
        <authorList>
            <person name="Probst A.J."/>
            <person name="Ladd B."/>
            <person name="Jarett J.K."/>
            <person name="Geller-Mcgrath D.E."/>
            <person name="Sieber C.M.K."/>
            <person name="Emerson J.B."/>
            <person name="Anantharaman K."/>
            <person name="Thomas B.C."/>
            <person name="Malmstrom R."/>
            <person name="Stieglmeier M."/>
            <person name="Klingl A."/>
            <person name="Woyke T."/>
            <person name="Ryan C.M."/>
            <person name="Banfield J.F."/>
        </authorList>
    </citation>
    <scope>NUCLEOTIDE SEQUENCE [LARGE SCALE GENOMIC DNA]</scope>
</reference>
<dbReference type="PROSITE" id="PS00671">
    <property type="entry name" value="D_2_HYDROXYACID_DH_3"/>
    <property type="match status" value="1"/>
</dbReference>
<dbReference type="InterPro" id="IPR006140">
    <property type="entry name" value="D-isomer_DH_NAD-bd"/>
</dbReference>
<dbReference type="PANTHER" id="PTHR43026:SF1">
    <property type="entry name" value="2-HYDROXYACID DEHYDROGENASE HOMOLOG 1-RELATED"/>
    <property type="match status" value="1"/>
</dbReference>
<evidence type="ECO:0000313" key="6">
    <source>
        <dbReference type="Proteomes" id="UP000229554"/>
    </source>
</evidence>
<name>A0A2M8KS31_9BACT</name>
<evidence type="ECO:0000313" key="5">
    <source>
        <dbReference type="EMBL" id="PJE62710.1"/>
    </source>
</evidence>
<accession>A0A2M8KS31</accession>
<dbReference type="EMBL" id="PFED01000140">
    <property type="protein sequence ID" value="PJE62710.1"/>
    <property type="molecule type" value="Genomic_DNA"/>
</dbReference>
<dbReference type="InterPro" id="IPR036291">
    <property type="entry name" value="NAD(P)-bd_dom_sf"/>
</dbReference>
<organism evidence="5 6">
    <name type="scientific">Candidatus Roizmanbacteria bacterium CG10_big_fil_rev_8_21_14_0_10_39_6</name>
    <dbReference type="NCBI Taxonomy" id="1974853"/>
    <lineage>
        <taxon>Bacteria</taxon>
        <taxon>Candidatus Roizmaniibacteriota</taxon>
    </lineage>
</organism>
<evidence type="ECO:0000259" key="4">
    <source>
        <dbReference type="Pfam" id="PF02826"/>
    </source>
</evidence>
<comment type="similarity">
    <text evidence="1">Belongs to the D-isomer specific 2-hydroxyacid dehydrogenase family.</text>
</comment>
<dbReference type="Pfam" id="PF02826">
    <property type="entry name" value="2-Hacid_dh_C"/>
    <property type="match status" value="1"/>
</dbReference>
<evidence type="ECO:0000256" key="1">
    <source>
        <dbReference type="ARBA" id="ARBA00005854"/>
    </source>
</evidence>